<evidence type="ECO:0000313" key="2">
    <source>
        <dbReference type="Proteomes" id="UP001162501"/>
    </source>
</evidence>
<dbReference type="Proteomes" id="UP001162501">
    <property type="component" value="Chromosome 5"/>
</dbReference>
<reference evidence="1" key="2">
    <citation type="submission" date="2025-03" db="EMBL/GenBank/DDBJ databases">
        <authorList>
            <consortium name="ELIXIR-Norway"/>
            <consortium name="Elixir Norway"/>
        </authorList>
    </citation>
    <scope>NUCLEOTIDE SEQUENCE</scope>
</reference>
<dbReference type="EMBL" id="OX596089">
    <property type="protein sequence ID" value="CAN0529970.1"/>
    <property type="molecule type" value="Genomic_DNA"/>
</dbReference>
<reference evidence="1" key="1">
    <citation type="submission" date="2023-05" db="EMBL/GenBank/DDBJ databases">
        <authorList>
            <consortium name="ELIXIR-Norway"/>
        </authorList>
    </citation>
    <scope>NUCLEOTIDE SEQUENCE</scope>
</reference>
<gene>
    <name evidence="1" type="ORF">MRATA1EN22A_LOCUS24518</name>
</gene>
<name>A0AC59ZZ29_RANTA</name>
<organism evidence="1 2">
    <name type="scientific">Rangifer tarandus platyrhynchus</name>
    <name type="common">Svalbard reindeer</name>
    <dbReference type="NCBI Taxonomy" id="3082113"/>
    <lineage>
        <taxon>Eukaryota</taxon>
        <taxon>Metazoa</taxon>
        <taxon>Chordata</taxon>
        <taxon>Craniata</taxon>
        <taxon>Vertebrata</taxon>
        <taxon>Euteleostomi</taxon>
        <taxon>Mammalia</taxon>
        <taxon>Eutheria</taxon>
        <taxon>Laurasiatheria</taxon>
        <taxon>Artiodactyla</taxon>
        <taxon>Ruminantia</taxon>
        <taxon>Pecora</taxon>
        <taxon>Cervidae</taxon>
        <taxon>Odocoileinae</taxon>
        <taxon>Rangifer</taxon>
    </lineage>
</organism>
<protein>
    <submittedName>
        <fullName evidence="1">Uncharacterized protein</fullName>
    </submittedName>
</protein>
<accession>A0AC59ZZ29</accession>
<evidence type="ECO:0000313" key="1">
    <source>
        <dbReference type="EMBL" id="CAN0529970.1"/>
    </source>
</evidence>
<proteinExistence type="predicted"/>
<sequence>MHLLWATPLGPSTFPKAVYQGLSPRPSSSGSDLVLPGHSPLPRSPLVAGPRATCPSIERQGTMTSVISAHEPSGPPVWAGVQPCVCSSALSHQAEPLTNRI</sequence>